<proteinExistence type="predicted"/>
<dbReference type="RefSeq" id="WP_139688374.1">
    <property type="nucleotide sequence ID" value="NZ_WEHW01000002.1"/>
</dbReference>
<dbReference type="PROSITE" id="PS50043">
    <property type="entry name" value="HTH_LUXR_2"/>
    <property type="match status" value="1"/>
</dbReference>
<keyword evidence="6" id="KW-1185">Reference proteome</keyword>
<feature type="domain" description="Response regulatory" evidence="4">
    <location>
        <begin position="15"/>
        <end position="131"/>
    </location>
</feature>
<gene>
    <name evidence="5" type="primary">narL</name>
    <name evidence="5" type="ORF">GBM96_01240</name>
</gene>
<dbReference type="PROSITE" id="PS00622">
    <property type="entry name" value="HTH_LUXR_1"/>
    <property type="match status" value="1"/>
</dbReference>
<comment type="caution">
    <text evidence="5">The sequence shown here is derived from an EMBL/GenBank/DDBJ whole genome shotgun (WGS) entry which is preliminary data.</text>
</comment>
<evidence type="ECO:0000256" key="1">
    <source>
        <dbReference type="ARBA" id="ARBA00023125"/>
    </source>
</evidence>
<dbReference type="GO" id="GO:0006355">
    <property type="term" value="P:regulation of DNA-templated transcription"/>
    <property type="evidence" value="ECO:0007669"/>
    <property type="project" value="InterPro"/>
</dbReference>
<dbReference type="InterPro" id="IPR011006">
    <property type="entry name" value="CheY-like_superfamily"/>
</dbReference>
<dbReference type="Gene3D" id="3.40.50.2300">
    <property type="match status" value="1"/>
</dbReference>
<evidence type="ECO:0000313" key="6">
    <source>
        <dbReference type="Proteomes" id="UP000469462"/>
    </source>
</evidence>
<dbReference type="PANTHER" id="PTHR43214:SF38">
    <property type="entry name" value="NITRATE_NITRITE RESPONSE REGULATOR PROTEIN NARL"/>
    <property type="match status" value="1"/>
</dbReference>
<dbReference type="SMART" id="SM00421">
    <property type="entry name" value="HTH_LUXR"/>
    <property type="match status" value="1"/>
</dbReference>
<protein>
    <submittedName>
        <fullName evidence="5">Two-component system response regulator NarL</fullName>
    </submittedName>
</protein>
<dbReference type="AlphaFoldDB" id="A0AAI9SDK9"/>
<reference evidence="5 6" key="1">
    <citation type="submission" date="2019-10" db="EMBL/GenBank/DDBJ databases">
        <title>Genome diversity of Sutterella seckii.</title>
        <authorList>
            <person name="Chaplin A.V."/>
            <person name="Sokolova S.R."/>
            <person name="Mosin K.A."/>
            <person name="Ivanova E.L."/>
            <person name="Kochetkova T.O."/>
            <person name="Goltsov A.Y."/>
            <person name="Trofimov D.Y."/>
            <person name="Efimov B.A."/>
        </authorList>
    </citation>
    <scope>NUCLEOTIDE SEQUENCE [LARGE SCALE GENOMIC DNA]</scope>
    <source>
        <strain evidence="5 6">ASD3426</strain>
    </source>
</reference>
<dbReference type="PRINTS" id="PR00038">
    <property type="entry name" value="HTHLUXR"/>
</dbReference>
<name>A0AAI9SDK9_9BURK</name>
<dbReference type="Pfam" id="PF00196">
    <property type="entry name" value="GerE"/>
    <property type="match status" value="1"/>
</dbReference>
<dbReference type="EMBL" id="WEHW01000002">
    <property type="protein sequence ID" value="KAB7652575.1"/>
    <property type="molecule type" value="Genomic_DNA"/>
</dbReference>
<dbReference type="InterPro" id="IPR039420">
    <property type="entry name" value="WalR-like"/>
</dbReference>
<dbReference type="GO" id="GO:0000160">
    <property type="term" value="P:phosphorelay signal transduction system"/>
    <property type="evidence" value="ECO:0007669"/>
    <property type="project" value="InterPro"/>
</dbReference>
<dbReference type="PANTHER" id="PTHR43214">
    <property type="entry name" value="TWO-COMPONENT RESPONSE REGULATOR"/>
    <property type="match status" value="1"/>
</dbReference>
<dbReference type="SUPFAM" id="SSF46894">
    <property type="entry name" value="C-terminal effector domain of the bipartite response regulators"/>
    <property type="match status" value="1"/>
</dbReference>
<keyword evidence="1" id="KW-0238">DNA-binding</keyword>
<dbReference type="InterPro" id="IPR016032">
    <property type="entry name" value="Sig_transdc_resp-reg_C-effctor"/>
</dbReference>
<dbReference type="InterPro" id="IPR000792">
    <property type="entry name" value="Tscrpt_reg_LuxR_C"/>
</dbReference>
<evidence type="ECO:0000313" key="5">
    <source>
        <dbReference type="EMBL" id="KAB7652575.1"/>
    </source>
</evidence>
<dbReference type="Pfam" id="PF00072">
    <property type="entry name" value="Response_reg"/>
    <property type="match status" value="1"/>
</dbReference>
<evidence type="ECO:0000259" key="4">
    <source>
        <dbReference type="PROSITE" id="PS50110"/>
    </source>
</evidence>
<evidence type="ECO:0000256" key="2">
    <source>
        <dbReference type="PROSITE-ProRule" id="PRU00169"/>
    </source>
</evidence>
<dbReference type="NCBIfam" id="NF007935">
    <property type="entry name" value="PRK10651.1"/>
    <property type="match status" value="1"/>
</dbReference>
<feature type="domain" description="HTH luxR-type" evidence="3">
    <location>
        <begin position="154"/>
        <end position="219"/>
    </location>
</feature>
<dbReference type="Proteomes" id="UP000469462">
    <property type="component" value="Unassembled WGS sequence"/>
</dbReference>
<sequence>MNAPESKTAAADKHTVLVVDDHPLFRRGVRELLSLDDTISVVGEAGTRDEAVLLARQLEPELIVLDLNMRGSSGVEILTTLKSEDPSMRIVILTVSDSGDDLLACIRAGADGYFLKDMEPERFLENVHEALEGRLIVDTAMVRYLTDMIREKAQPEAPNPLTEREEEVLSYIAQGLTNKMIGRKLQISDGTVKGHVKHLLKKLGFNSRVEAAVWAAQREEQKAKRQM</sequence>
<feature type="modified residue" description="4-aspartylphosphate" evidence="2">
    <location>
        <position position="66"/>
    </location>
</feature>
<accession>A0AAI9SDK9</accession>
<dbReference type="SMART" id="SM00448">
    <property type="entry name" value="REC"/>
    <property type="match status" value="1"/>
</dbReference>
<organism evidence="5 6">
    <name type="scientific">Sutterella seckii</name>
    <dbReference type="NCBI Taxonomy" id="1944635"/>
    <lineage>
        <taxon>Bacteria</taxon>
        <taxon>Pseudomonadati</taxon>
        <taxon>Pseudomonadota</taxon>
        <taxon>Betaproteobacteria</taxon>
        <taxon>Burkholderiales</taxon>
        <taxon>Sutterellaceae</taxon>
        <taxon>Sutterella</taxon>
    </lineage>
</organism>
<keyword evidence="2" id="KW-0597">Phosphoprotein</keyword>
<dbReference type="GO" id="GO:0003677">
    <property type="term" value="F:DNA binding"/>
    <property type="evidence" value="ECO:0007669"/>
    <property type="project" value="UniProtKB-KW"/>
</dbReference>
<evidence type="ECO:0000259" key="3">
    <source>
        <dbReference type="PROSITE" id="PS50043"/>
    </source>
</evidence>
<dbReference type="InterPro" id="IPR001789">
    <property type="entry name" value="Sig_transdc_resp-reg_receiver"/>
</dbReference>
<dbReference type="SUPFAM" id="SSF52172">
    <property type="entry name" value="CheY-like"/>
    <property type="match status" value="1"/>
</dbReference>
<dbReference type="PROSITE" id="PS50110">
    <property type="entry name" value="RESPONSE_REGULATORY"/>
    <property type="match status" value="1"/>
</dbReference>
<dbReference type="CDD" id="cd06170">
    <property type="entry name" value="LuxR_C_like"/>
    <property type="match status" value="1"/>
</dbReference>